<reference evidence="2 3" key="1">
    <citation type="submission" date="2024-05" db="EMBL/GenBank/DDBJ databases">
        <title>Culex pipiens pipiens assembly and annotation.</title>
        <authorList>
            <person name="Alout H."/>
            <person name="Durand T."/>
        </authorList>
    </citation>
    <scope>NUCLEOTIDE SEQUENCE [LARGE SCALE GENOMIC DNA]</scope>
    <source>
        <strain evidence="2">HA-2024</strain>
        <tissue evidence="2">Whole body</tissue>
    </source>
</reference>
<dbReference type="Proteomes" id="UP001562425">
    <property type="component" value="Unassembled WGS sequence"/>
</dbReference>
<keyword evidence="3" id="KW-1185">Reference proteome</keyword>
<dbReference type="AlphaFoldDB" id="A0ABD1DJM6"/>
<gene>
    <name evidence="2" type="ORF">pipiens_002143</name>
</gene>
<keyword evidence="1" id="KW-0472">Membrane</keyword>
<dbReference type="EMBL" id="JBEHCU010005403">
    <property type="protein sequence ID" value="KAL1399936.1"/>
    <property type="molecule type" value="Genomic_DNA"/>
</dbReference>
<keyword evidence="1" id="KW-0812">Transmembrane</keyword>
<comment type="caution">
    <text evidence="2">The sequence shown here is derived from an EMBL/GenBank/DDBJ whole genome shotgun (WGS) entry which is preliminary data.</text>
</comment>
<evidence type="ECO:0000313" key="2">
    <source>
        <dbReference type="EMBL" id="KAL1399936.1"/>
    </source>
</evidence>
<evidence type="ECO:0000313" key="3">
    <source>
        <dbReference type="Proteomes" id="UP001562425"/>
    </source>
</evidence>
<feature type="transmembrane region" description="Helical" evidence="1">
    <location>
        <begin position="295"/>
        <end position="312"/>
    </location>
</feature>
<sequence length="322" mass="36765">MLEFGMWIGYGIQKGAPPESCNCSTMEPFKTWNKECARTHQVLDNGTMSDDPAGKTSFRIDAIKLIIARRFRLELIYNQEMRFVSLYLTEGQCCNHPEVTFVIEYIRQKTNPCPTLRAGTSDSTLECLPLFLGLFNVVIFNNLVLIRGQGYGLLLTITRNNPYTFDEDQFLWVERMLEFGMWIGYDIQKGAPPESCNCSTMEPFKTCNQFSNWINADQLEWFERLIEFGMWTGVDILQESSPESCDCSTLKGFREWYKNCKLANLVESNHSLPLYNMTKESKVAQEMGLSTMEQWIILGVVCGLLMLVGVMIESGSSAHEVT</sequence>
<keyword evidence="1" id="KW-1133">Transmembrane helix</keyword>
<evidence type="ECO:0000256" key="1">
    <source>
        <dbReference type="SAM" id="Phobius"/>
    </source>
</evidence>
<organism evidence="2 3">
    <name type="scientific">Culex pipiens pipiens</name>
    <name type="common">Northern house mosquito</name>
    <dbReference type="NCBI Taxonomy" id="38569"/>
    <lineage>
        <taxon>Eukaryota</taxon>
        <taxon>Metazoa</taxon>
        <taxon>Ecdysozoa</taxon>
        <taxon>Arthropoda</taxon>
        <taxon>Hexapoda</taxon>
        <taxon>Insecta</taxon>
        <taxon>Pterygota</taxon>
        <taxon>Neoptera</taxon>
        <taxon>Endopterygota</taxon>
        <taxon>Diptera</taxon>
        <taxon>Nematocera</taxon>
        <taxon>Culicoidea</taxon>
        <taxon>Culicidae</taxon>
        <taxon>Culicinae</taxon>
        <taxon>Culicini</taxon>
        <taxon>Culex</taxon>
        <taxon>Culex</taxon>
    </lineage>
</organism>
<proteinExistence type="predicted"/>
<protein>
    <submittedName>
        <fullName evidence="2">Uncharacterized protein</fullName>
    </submittedName>
</protein>
<accession>A0ABD1DJM6</accession>
<name>A0ABD1DJM6_CULPP</name>